<name>A0A5B2VY33_9BACT</name>
<dbReference type="CDD" id="cd06259">
    <property type="entry name" value="YdcF-like"/>
    <property type="match status" value="1"/>
</dbReference>
<dbReference type="Proteomes" id="UP000324611">
    <property type="component" value="Unassembled WGS sequence"/>
</dbReference>
<accession>A0A5B2VY33</accession>
<dbReference type="PANTHER" id="PTHR30336">
    <property type="entry name" value="INNER MEMBRANE PROTEIN, PROBABLE PERMEASE"/>
    <property type="match status" value="1"/>
</dbReference>
<evidence type="ECO:0000313" key="4">
    <source>
        <dbReference type="Proteomes" id="UP000324611"/>
    </source>
</evidence>
<dbReference type="InterPro" id="IPR014729">
    <property type="entry name" value="Rossmann-like_a/b/a_fold"/>
</dbReference>
<dbReference type="AlphaFoldDB" id="A0A5B2VY33"/>
<proteinExistence type="predicted"/>
<dbReference type="PANTHER" id="PTHR30336:SF20">
    <property type="entry name" value="DUF218 DOMAIN-CONTAINING PROTEIN"/>
    <property type="match status" value="1"/>
</dbReference>
<dbReference type="EMBL" id="VUOC01000002">
    <property type="protein sequence ID" value="KAA2243157.1"/>
    <property type="molecule type" value="Genomic_DNA"/>
</dbReference>
<feature type="signal peptide" evidence="1">
    <location>
        <begin position="1"/>
        <end position="23"/>
    </location>
</feature>
<reference evidence="3 4" key="1">
    <citation type="submission" date="2019-09" db="EMBL/GenBank/DDBJ databases">
        <title>Chitinophaga ginsengihumi sp. nov., isolated from soil of ginseng rhizosphere.</title>
        <authorList>
            <person name="Lee J."/>
        </authorList>
    </citation>
    <scope>NUCLEOTIDE SEQUENCE [LARGE SCALE GENOMIC DNA]</scope>
    <source>
        <strain evidence="3 4">BN140078</strain>
    </source>
</reference>
<keyword evidence="1" id="KW-0732">Signal</keyword>
<evidence type="ECO:0000313" key="3">
    <source>
        <dbReference type="EMBL" id="KAA2243157.1"/>
    </source>
</evidence>
<dbReference type="GO" id="GO:0005886">
    <property type="term" value="C:plasma membrane"/>
    <property type="evidence" value="ECO:0007669"/>
    <property type="project" value="TreeGrafter"/>
</dbReference>
<reference evidence="3 4" key="2">
    <citation type="submission" date="2019-09" db="EMBL/GenBank/DDBJ databases">
        <authorList>
            <person name="Jin C."/>
        </authorList>
    </citation>
    <scope>NUCLEOTIDE SEQUENCE [LARGE SCALE GENOMIC DNA]</scope>
    <source>
        <strain evidence="3 4">BN140078</strain>
    </source>
</reference>
<dbReference type="InterPro" id="IPR051599">
    <property type="entry name" value="Cell_Envelope_Assoc"/>
</dbReference>
<sequence>MMRRTFFLLLCSLACTLPMLLRAQGQPTFDPAYQFVQSGNLVQDKNFYLLTLFEQEPVLHKALSNNKALQQYSREHQQRVKQLTDSCTSAACYANALLYDTEQIKTISQALQTLYTQQSAFRETLQQHLRPSGVFMRYASMPEEEMLIMRWREEALGLNYILTAYTKNIGLRYPRIDSAAYDVRSAAYTAAVQHLWSGYKQQDAAGLFFSPALRFAMDLLQLNGKDHAARHEPMSATNQAPISRVSSIQWNEFPYSVILVLGAGPDDDQPISFMNKQRCRTGAELFKQHKAPFLIVSGGYVHPFGTKYSEAIEMKKFLADSCDIPANAIIVEPHARHTTTNMRNANRILLRNGFPADKKVLVTSSKAHLIYASSVFFEKVCIKDMGYLPYRKMRTLNDESIEYLPSEESLHEDPLDPLDP</sequence>
<protein>
    <submittedName>
        <fullName evidence="3">YdcF family protein</fullName>
    </submittedName>
</protein>
<feature type="chain" id="PRO_5022777663" evidence="1">
    <location>
        <begin position="24"/>
        <end position="420"/>
    </location>
</feature>
<gene>
    <name evidence="3" type="ORF">F0L74_11625</name>
</gene>
<keyword evidence="4" id="KW-1185">Reference proteome</keyword>
<dbReference type="InterPro" id="IPR003848">
    <property type="entry name" value="DUF218"/>
</dbReference>
<dbReference type="Gene3D" id="3.40.50.620">
    <property type="entry name" value="HUPs"/>
    <property type="match status" value="1"/>
</dbReference>
<feature type="domain" description="DUF218" evidence="2">
    <location>
        <begin position="257"/>
        <end position="410"/>
    </location>
</feature>
<comment type="caution">
    <text evidence="3">The sequence shown here is derived from an EMBL/GenBank/DDBJ whole genome shotgun (WGS) entry which is preliminary data.</text>
</comment>
<dbReference type="Pfam" id="PF02698">
    <property type="entry name" value="DUF218"/>
    <property type="match status" value="1"/>
</dbReference>
<dbReference type="RefSeq" id="WP_149838032.1">
    <property type="nucleotide sequence ID" value="NZ_VUOC01000002.1"/>
</dbReference>
<evidence type="ECO:0000256" key="1">
    <source>
        <dbReference type="SAM" id="SignalP"/>
    </source>
</evidence>
<evidence type="ECO:0000259" key="2">
    <source>
        <dbReference type="Pfam" id="PF02698"/>
    </source>
</evidence>
<organism evidence="3 4">
    <name type="scientific">Chitinophaga agrisoli</name>
    <dbReference type="NCBI Taxonomy" id="2607653"/>
    <lineage>
        <taxon>Bacteria</taxon>
        <taxon>Pseudomonadati</taxon>
        <taxon>Bacteroidota</taxon>
        <taxon>Chitinophagia</taxon>
        <taxon>Chitinophagales</taxon>
        <taxon>Chitinophagaceae</taxon>
        <taxon>Chitinophaga</taxon>
    </lineage>
</organism>